<evidence type="ECO:0000256" key="10">
    <source>
        <dbReference type="ARBA" id="ARBA00022990"/>
    </source>
</evidence>
<keyword evidence="12" id="KW-0520">NAD</keyword>
<feature type="compositionally biased region" description="Low complexity" evidence="39">
    <location>
        <begin position="118"/>
        <end position="127"/>
    </location>
</feature>
<evidence type="ECO:0000256" key="13">
    <source>
        <dbReference type="ARBA" id="ARBA00023098"/>
    </source>
</evidence>
<evidence type="ECO:0000256" key="20">
    <source>
        <dbReference type="ARBA" id="ARBA00035909"/>
    </source>
</evidence>
<comment type="similarity">
    <text evidence="4">In the N-terminal section; belongs to the enoyl-CoA hydratase/isomerase family.</text>
</comment>
<dbReference type="GO" id="GO:0019899">
    <property type="term" value="F:enzyme binding"/>
    <property type="evidence" value="ECO:0007669"/>
    <property type="project" value="Ensembl"/>
</dbReference>
<comment type="catalytic activity">
    <reaction evidence="22">
        <text>a (3Z)-enoyl-CoA = a 4-saturated (2E)-enoyl-CoA</text>
        <dbReference type="Rhea" id="RHEA:45900"/>
        <dbReference type="ChEBI" id="CHEBI:85097"/>
        <dbReference type="ChEBI" id="CHEBI:85489"/>
        <dbReference type="EC" id="5.3.3.8"/>
    </reaction>
    <physiologicalReaction direction="left-to-right" evidence="22">
        <dbReference type="Rhea" id="RHEA:45901"/>
    </physiologicalReaction>
</comment>
<comment type="catalytic activity">
    <reaction evidence="1">
        <text>(3S)-hydroxyhexadecanoyl-CoA = (2E)-hexadecenoyl-CoA + H2O</text>
        <dbReference type="Rhea" id="RHEA:31163"/>
        <dbReference type="ChEBI" id="CHEBI:15377"/>
        <dbReference type="ChEBI" id="CHEBI:61526"/>
        <dbReference type="ChEBI" id="CHEBI:62613"/>
    </reaction>
    <physiologicalReaction direction="right-to-left" evidence="1">
        <dbReference type="Rhea" id="RHEA:31165"/>
    </physiologicalReaction>
</comment>
<dbReference type="GO" id="GO:1901570">
    <property type="term" value="P:fatty acid derivative biosynthetic process"/>
    <property type="evidence" value="ECO:0007669"/>
    <property type="project" value="Ensembl"/>
</dbReference>
<dbReference type="Pfam" id="PF00378">
    <property type="entry name" value="ECH_1"/>
    <property type="match status" value="1"/>
</dbReference>
<feature type="domain" description="3-hydroxyacyl-CoA dehydrogenase NAD binding" evidence="41">
    <location>
        <begin position="454"/>
        <end position="629"/>
    </location>
</feature>
<evidence type="ECO:0000256" key="11">
    <source>
        <dbReference type="ARBA" id="ARBA00023002"/>
    </source>
</evidence>
<accession>A0A7N9IG17</accession>
<dbReference type="GeneTree" id="ENSGT00940000157516"/>
<evidence type="ECO:0000256" key="34">
    <source>
        <dbReference type="ARBA" id="ARBA00048361"/>
    </source>
</evidence>
<evidence type="ECO:0000256" key="9">
    <source>
        <dbReference type="ARBA" id="ARBA00022832"/>
    </source>
</evidence>
<feature type="domain" description="3-hydroxyacyl-CoA dehydrogenase C-terminal" evidence="40">
    <location>
        <begin position="773"/>
        <end position="864"/>
    </location>
</feature>
<evidence type="ECO:0000256" key="16">
    <source>
        <dbReference type="ARBA" id="ARBA00023239"/>
    </source>
</evidence>
<dbReference type="InterPro" id="IPR036291">
    <property type="entry name" value="NAD(P)-bd_dom_sf"/>
</dbReference>
<dbReference type="PROSITE" id="PS00067">
    <property type="entry name" value="3HCDH"/>
    <property type="match status" value="1"/>
</dbReference>
<evidence type="ECO:0000256" key="39">
    <source>
        <dbReference type="SAM" id="MobiDB-lite"/>
    </source>
</evidence>
<evidence type="ECO:0000256" key="15">
    <source>
        <dbReference type="ARBA" id="ARBA00023235"/>
    </source>
</evidence>
<evidence type="ECO:0000256" key="5">
    <source>
        <dbReference type="ARBA" id="ARBA00011245"/>
    </source>
</evidence>
<dbReference type="EC" id="5.3.3.8" evidence="6"/>
<dbReference type="InterPro" id="IPR006108">
    <property type="entry name" value="3HC_DH_C"/>
</dbReference>
<dbReference type="InterPro" id="IPR029045">
    <property type="entry name" value="ClpP/crotonase-like_dom_sf"/>
</dbReference>
<keyword evidence="9" id="KW-0276">Fatty acid metabolism</keyword>
<evidence type="ECO:0000256" key="27">
    <source>
        <dbReference type="ARBA" id="ARBA00036570"/>
    </source>
</evidence>
<evidence type="ECO:0000259" key="41">
    <source>
        <dbReference type="Pfam" id="PF02737"/>
    </source>
</evidence>
<organism evidence="42 43">
    <name type="scientific">Macaca fascicularis</name>
    <name type="common">Crab-eating macaque</name>
    <name type="synonym">Cynomolgus monkey</name>
    <dbReference type="NCBI Taxonomy" id="9541"/>
    <lineage>
        <taxon>Eukaryota</taxon>
        <taxon>Metazoa</taxon>
        <taxon>Chordata</taxon>
        <taxon>Craniata</taxon>
        <taxon>Vertebrata</taxon>
        <taxon>Euteleostomi</taxon>
        <taxon>Mammalia</taxon>
        <taxon>Eutheria</taxon>
        <taxon>Euarchontoglires</taxon>
        <taxon>Primates</taxon>
        <taxon>Haplorrhini</taxon>
        <taxon>Catarrhini</taxon>
        <taxon>Cercopithecidae</taxon>
        <taxon>Cercopithecinae</taxon>
        <taxon>Macaca</taxon>
    </lineage>
</organism>
<dbReference type="InterPro" id="IPR006180">
    <property type="entry name" value="3-OHacyl-CoA_DH_CS"/>
</dbReference>
<dbReference type="InterPro" id="IPR018376">
    <property type="entry name" value="Enoyl-CoA_hyd/isom_CS"/>
</dbReference>
<reference evidence="42" key="3">
    <citation type="submission" date="2025-09" db="UniProtKB">
        <authorList>
            <consortium name="Ensembl"/>
        </authorList>
    </citation>
    <scope>IDENTIFICATION</scope>
</reference>
<comment type="catalytic activity">
    <reaction evidence="37">
        <text>a (3S)-3-hydroxyacyl-CoA = a (2E)-enoyl-CoA + H2O</text>
        <dbReference type="Rhea" id="RHEA:16105"/>
        <dbReference type="ChEBI" id="CHEBI:15377"/>
        <dbReference type="ChEBI" id="CHEBI:57318"/>
        <dbReference type="ChEBI" id="CHEBI:58856"/>
        <dbReference type="EC" id="4.2.1.17"/>
    </reaction>
    <physiologicalReaction direction="left-to-right" evidence="37">
        <dbReference type="Rhea" id="RHEA:16106"/>
    </physiologicalReaction>
</comment>
<feature type="compositionally biased region" description="Basic residues" evidence="39">
    <location>
        <begin position="108"/>
        <end position="117"/>
    </location>
</feature>
<comment type="catalytic activity">
    <reaction evidence="29">
        <text>(2E)-hexadecenedioyl-CoA + H2O = (3S)-hydroxyhexadecanedioyl-CoA</text>
        <dbReference type="Rhea" id="RHEA:40259"/>
        <dbReference type="ChEBI" id="CHEBI:15377"/>
        <dbReference type="ChEBI" id="CHEBI:77075"/>
        <dbReference type="ChEBI" id="CHEBI:77080"/>
    </reaction>
    <physiologicalReaction direction="left-to-right" evidence="29">
        <dbReference type="Rhea" id="RHEA:40260"/>
    </physiologicalReaction>
</comment>
<dbReference type="Pfam" id="PF02737">
    <property type="entry name" value="3HCDH_N"/>
    <property type="match status" value="1"/>
</dbReference>
<dbReference type="SUPFAM" id="SSF52096">
    <property type="entry name" value="ClpP/crotonase"/>
    <property type="match status" value="1"/>
</dbReference>
<evidence type="ECO:0000256" key="28">
    <source>
        <dbReference type="ARBA" id="ARBA00036656"/>
    </source>
</evidence>
<dbReference type="UniPathway" id="UPA00659"/>
<evidence type="ECO:0000256" key="1">
    <source>
        <dbReference type="ARBA" id="ARBA00000469"/>
    </source>
</evidence>
<keyword evidence="11" id="KW-0560">Oxidoreductase</keyword>
<keyword evidence="43" id="KW-1185">Reference proteome</keyword>
<dbReference type="InterPro" id="IPR006176">
    <property type="entry name" value="3-OHacyl-CoA_DH_NAD-bd"/>
</dbReference>
<dbReference type="GO" id="GO:0006636">
    <property type="term" value="P:unsaturated fatty acid biosynthetic process"/>
    <property type="evidence" value="ECO:0007669"/>
    <property type="project" value="Ensembl"/>
</dbReference>
<comment type="catalytic activity">
    <reaction evidence="24">
        <text>(3E)-hexenoyl-CoA = (2E)-hexenoyl-CoA</text>
        <dbReference type="Rhea" id="RHEA:45736"/>
        <dbReference type="ChEBI" id="CHEBI:62077"/>
        <dbReference type="ChEBI" id="CHEBI:84790"/>
    </reaction>
    <physiologicalReaction direction="left-to-right" evidence="24">
        <dbReference type="Rhea" id="RHEA:45737"/>
    </physiologicalReaction>
</comment>
<evidence type="ECO:0000256" key="22">
    <source>
        <dbReference type="ARBA" id="ARBA00035959"/>
    </source>
</evidence>
<dbReference type="Gene3D" id="1.10.1040.50">
    <property type="match status" value="1"/>
</dbReference>
<comment type="catalytic activity">
    <reaction evidence="35">
        <text>a (3S)-3-hydroxyacyl-CoA + NAD(+) = a 3-oxoacyl-CoA + NADH + H(+)</text>
        <dbReference type="Rhea" id="RHEA:22432"/>
        <dbReference type="ChEBI" id="CHEBI:15378"/>
        <dbReference type="ChEBI" id="CHEBI:57318"/>
        <dbReference type="ChEBI" id="CHEBI:57540"/>
        <dbReference type="ChEBI" id="CHEBI:57945"/>
        <dbReference type="ChEBI" id="CHEBI:90726"/>
        <dbReference type="EC" id="1.1.1.35"/>
    </reaction>
    <physiologicalReaction direction="left-to-right" evidence="35">
        <dbReference type="Rhea" id="RHEA:22433"/>
    </physiologicalReaction>
</comment>
<dbReference type="PANTHER" id="PTHR23309">
    <property type="entry name" value="3-HYDROXYACYL-COA DEHYROGENASE"/>
    <property type="match status" value="1"/>
</dbReference>
<keyword evidence="15" id="KW-0413">Isomerase</keyword>
<dbReference type="Ensembl" id="ENSMFAT00000085535.1">
    <property type="protein sequence ID" value="ENSMFAP00000060788.1"/>
    <property type="gene ID" value="ENSMFAG00000064074.1"/>
</dbReference>
<evidence type="ECO:0000256" key="6">
    <source>
        <dbReference type="ARBA" id="ARBA00012064"/>
    </source>
</evidence>
<name>A0A7N9IG17_MACFA</name>
<evidence type="ECO:0000313" key="43">
    <source>
        <dbReference type="Proteomes" id="UP000233100"/>
    </source>
</evidence>
<evidence type="ECO:0000256" key="14">
    <source>
        <dbReference type="ARBA" id="ARBA00023140"/>
    </source>
</evidence>
<dbReference type="FunFam" id="1.10.1040.50:FF:000006">
    <property type="entry name" value="Peroxisomal bifunctional enzyme"/>
    <property type="match status" value="1"/>
</dbReference>
<keyword evidence="13" id="KW-0443">Lipid metabolism</keyword>
<comment type="subcellular location">
    <subcellularLocation>
        <location evidence="2">Peroxisome</location>
    </subcellularLocation>
</comment>
<dbReference type="Gene3D" id="3.90.226.10">
    <property type="entry name" value="2-enoyl-CoA Hydratase, Chain A, domain 1"/>
    <property type="match status" value="1"/>
</dbReference>
<dbReference type="SUPFAM" id="SSF48179">
    <property type="entry name" value="6-phosphogluconate dehydrogenase C-terminal domain-like"/>
    <property type="match status" value="2"/>
</dbReference>
<gene>
    <name evidence="42" type="primary">EHHADH</name>
</gene>
<evidence type="ECO:0000259" key="40">
    <source>
        <dbReference type="Pfam" id="PF00725"/>
    </source>
</evidence>
<comment type="similarity">
    <text evidence="30">In the C-terminal section; belongs to the 3-hydroxyacyl-CoA dehydrogenase family.</text>
</comment>
<dbReference type="InterPro" id="IPR001753">
    <property type="entry name" value="Enoyl-CoA_hydra/iso"/>
</dbReference>
<evidence type="ECO:0000256" key="23">
    <source>
        <dbReference type="ARBA" id="ARBA00036336"/>
    </source>
</evidence>
<dbReference type="GO" id="GO:0004165">
    <property type="term" value="F:delta(3)-delta(2)-enoyl-CoA isomerase activity"/>
    <property type="evidence" value="ECO:0007669"/>
    <property type="project" value="UniProtKB-EC"/>
</dbReference>
<evidence type="ECO:0000256" key="36">
    <source>
        <dbReference type="ARBA" id="ARBA00049448"/>
    </source>
</evidence>
<evidence type="ECO:0000256" key="12">
    <source>
        <dbReference type="ARBA" id="ARBA00023027"/>
    </source>
</evidence>
<evidence type="ECO:0000256" key="2">
    <source>
        <dbReference type="ARBA" id="ARBA00004275"/>
    </source>
</evidence>
<comment type="catalytic activity">
    <reaction evidence="20">
        <text>a 4-saturated-(3S)-3-hydroxyacyl-CoA = a (3E)-enoyl-CoA + H2O</text>
        <dbReference type="Rhea" id="RHEA:20724"/>
        <dbReference type="ChEBI" id="CHEBI:15377"/>
        <dbReference type="ChEBI" id="CHEBI:58521"/>
        <dbReference type="ChEBI" id="CHEBI:137480"/>
        <dbReference type="EC" id="4.2.1.17"/>
    </reaction>
    <physiologicalReaction direction="left-to-right" evidence="20">
        <dbReference type="Rhea" id="RHEA:20725"/>
    </physiologicalReaction>
</comment>
<evidence type="ECO:0000256" key="19">
    <source>
        <dbReference type="ARBA" id="ARBA00035863"/>
    </source>
</evidence>
<evidence type="ECO:0000256" key="8">
    <source>
        <dbReference type="ARBA" id="ARBA00013000"/>
    </source>
</evidence>
<sequence length="877" mass="96567">MCILCVPDVYQYHITVRAPGICPWFRKIMKMNTAMRTACPTQRTQNLSSVASPYGPRGCKLPLAGNYTCFHHSPCCTLWWEQLGSQSRESDKRLESAGWGLWRGGLGGKRRGGRRRPGSYWPSRRPSSGGGRARPEKWLCLAARGRGALGNRRNMAEYTRLHNALALIRLRNPPVNAISTAVLRDVKEGLQKAVIDHTIKAIVICGAEGKFSAGADIHGFSAPRTFGLTLGHVVDEIQRNVKPVVAAIQGMAFGGGLELALGCHYRIAHTEAQVGLPEVTLGLLPGARGTQLLPRLIGVPAALDLITSGRHILAGEALKLGILDKVVNSDPVEEAIRFAQTVSDQPLESRRLCNKPIQSLPNMDTIFSEVLLKMQKQHPGCLAQEACVRAVQAAVQYPYEVGIKKEEELFLYLFQSGQARALQYAFFAERKANKWSTPSGASWKTASAQPVSSVGVVGLGTMGRGIVISFARARIPVIAVDSDKNQLATANKIITSVLEKEASKMQQSGHPWSGPKPKLSSSMKELGGVDLVIEAVFEEMSLKKQVFAELSAVCKPEAFLCTNTSALDVDEIASSTDRPHLVIGTHFFSPAHVMKLLEVIPSRYSSPTTIATVMNLSKKIKKIGVVVGNCFGFVGNRMLNPYYNQTYFLLEEGSKPEEVDQVLEEFGFKMGPFRVSDLAGLDVGWKSRKGQGLTGPTLPAGTPARKRGNRRYCPIPDMLCELGRFGQKTGKGWYQYDKPLGRIHKPDPWLSKFLSQYRETYHIEPRTISQDEILERCLYSLINEAFHILGEGIATSPEHIDVVYLHGYGWPRHKGGPMFYASTVGLPTVLEKLQKYYRQNPDIPQLEPSDYLKKLASQGNPPLKEWQSLAGSPSSNL</sequence>
<evidence type="ECO:0000256" key="26">
    <source>
        <dbReference type="ARBA" id="ARBA00036472"/>
    </source>
</evidence>
<dbReference type="GO" id="GO:0042759">
    <property type="term" value="P:long-chain fatty acid biosynthetic process"/>
    <property type="evidence" value="ECO:0007669"/>
    <property type="project" value="Ensembl"/>
</dbReference>
<dbReference type="GO" id="GO:0016509">
    <property type="term" value="F:long-chain (3S)-3-hydroxyacyl-CoA dehydrogenase (NAD+) activity"/>
    <property type="evidence" value="ECO:0007669"/>
    <property type="project" value="Ensembl"/>
</dbReference>
<keyword evidence="14" id="KW-0576">Peroxisome</keyword>
<comment type="catalytic activity">
    <reaction evidence="26">
        <text>(2S,3S)-3-hydroxy-2-methylbutanoyl-CoA = (2E)-2-methylbut-2-enoyl-CoA + H2O</text>
        <dbReference type="Rhea" id="RHEA:31119"/>
        <dbReference type="ChEBI" id="CHEBI:15377"/>
        <dbReference type="ChEBI" id="CHEBI:57312"/>
        <dbReference type="ChEBI" id="CHEBI:57337"/>
    </reaction>
    <physiologicalReaction direction="right-to-left" evidence="26">
        <dbReference type="Rhea" id="RHEA:31121"/>
    </physiologicalReaction>
</comment>
<comment type="catalytic activity">
    <reaction evidence="25">
        <text>(3S)-hydroxyhexanoyl-CoA = (2E)-hexenoyl-CoA + H2O</text>
        <dbReference type="Rhea" id="RHEA:30547"/>
        <dbReference type="ChEBI" id="CHEBI:15377"/>
        <dbReference type="ChEBI" id="CHEBI:62075"/>
        <dbReference type="ChEBI" id="CHEBI:62077"/>
    </reaction>
    <physiologicalReaction direction="right-to-left" evidence="25">
        <dbReference type="Rhea" id="RHEA:30549"/>
    </physiologicalReaction>
</comment>
<dbReference type="GO" id="GO:0036109">
    <property type="term" value="P:alpha-linolenic acid metabolic process"/>
    <property type="evidence" value="ECO:0007669"/>
    <property type="project" value="Ensembl"/>
</dbReference>
<evidence type="ECO:0000256" key="38">
    <source>
        <dbReference type="RuleBase" id="RU003707"/>
    </source>
</evidence>
<dbReference type="GO" id="GO:0033540">
    <property type="term" value="P:fatty acid beta-oxidation using acyl-CoA oxidase"/>
    <property type="evidence" value="ECO:0007669"/>
    <property type="project" value="Ensembl"/>
</dbReference>
<dbReference type="FunFam" id="3.90.226.10:FF:000052">
    <property type="entry name" value="Peroxisomal bifunctional enzyme"/>
    <property type="match status" value="1"/>
</dbReference>
<evidence type="ECO:0000256" key="3">
    <source>
        <dbReference type="ARBA" id="ARBA00005005"/>
    </source>
</evidence>
<evidence type="ECO:0000313" key="42">
    <source>
        <dbReference type="Ensembl" id="ENSMFAP00000060788.1"/>
    </source>
</evidence>
<comment type="catalytic activity">
    <reaction evidence="33">
        <text>(3S)-hydroxyhexadecanoyl-CoA + NAD(+) = 3-oxohexadecanoyl-CoA + NADH + H(+)</text>
        <dbReference type="Rhea" id="RHEA:31159"/>
        <dbReference type="ChEBI" id="CHEBI:15378"/>
        <dbReference type="ChEBI" id="CHEBI:57349"/>
        <dbReference type="ChEBI" id="CHEBI:57540"/>
        <dbReference type="ChEBI" id="CHEBI:57945"/>
        <dbReference type="ChEBI" id="CHEBI:62613"/>
    </reaction>
    <physiologicalReaction direction="left-to-right" evidence="33">
        <dbReference type="Rhea" id="RHEA:31160"/>
    </physiologicalReaction>
</comment>
<dbReference type="AlphaFoldDB" id="A0A7N9IG17"/>
<evidence type="ECO:0000256" key="18">
    <source>
        <dbReference type="ARBA" id="ARBA00035760"/>
    </source>
</evidence>
<dbReference type="Pfam" id="PF00725">
    <property type="entry name" value="3HCDH"/>
    <property type="match status" value="2"/>
</dbReference>
<dbReference type="Proteomes" id="UP000233100">
    <property type="component" value="Chromosome 2"/>
</dbReference>
<evidence type="ECO:0000256" key="30">
    <source>
        <dbReference type="ARBA" id="ARBA00038365"/>
    </source>
</evidence>
<evidence type="ECO:0000256" key="21">
    <source>
        <dbReference type="ARBA" id="ARBA00035949"/>
    </source>
</evidence>
<dbReference type="FunFam" id="3.40.50.720:FF:000296">
    <property type="entry name" value="peroxisomal bifunctional enzyme isoform X1"/>
    <property type="match status" value="1"/>
</dbReference>
<comment type="catalytic activity">
    <reaction evidence="36">
        <text>(3S)-hydroxyhexadecanedioyl-CoA + NAD(+) = 3-oxohexadecanedioyl-CoA + NADH + H(+)</text>
        <dbReference type="Rhea" id="RHEA:40267"/>
        <dbReference type="ChEBI" id="CHEBI:15378"/>
        <dbReference type="ChEBI" id="CHEBI:57540"/>
        <dbReference type="ChEBI" id="CHEBI:57945"/>
        <dbReference type="ChEBI" id="CHEBI:77080"/>
        <dbReference type="ChEBI" id="CHEBI:77081"/>
    </reaction>
    <physiologicalReaction direction="left-to-right" evidence="36">
        <dbReference type="Rhea" id="RHEA:40268"/>
    </physiologicalReaction>
</comment>
<reference evidence="42" key="2">
    <citation type="submission" date="2025-08" db="UniProtKB">
        <authorList>
            <consortium name="Ensembl"/>
        </authorList>
    </citation>
    <scope>IDENTIFICATION</scope>
</reference>
<keyword evidence="16" id="KW-0456">Lyase</keyword>
<dbReference type="SUPFAM" id="SSF51735">
    <property type="entry name" value="NAD(P)-binding Rossmann-fold domains"/>
    <property type="match status" value="1"/>
</dbReference>
<feature type="region of interest" description="Disordered" evidence="39">
    <location>
        <begin position="105"/>
        <end position="133"/>
    </location>
</feature>
<evidence type="ECO:0000256" key="35">
    <source>
        <dbReference type="ARBA" id="ARBA00048911"/>
    </source>
</evidence>
<comment type="catalytic activity">
    <reaction evidence="28">
        <text>(3E)-decenoyl-CoA = (2E)-decenoyl-CoA</text>
        <dbReference type="Rhea" id="RHEA:45752"/>
        <dbReference type="ChEBI" id="CHEBI:61406"/>
        <dbReference type="ChEBI" id="CHEBI:84793"/>
    </reaction>
    <physiologicalReaction direction="left-to-right" evidence="28">
        <dbReference type="Rhea" id="RHEA:45753"/>
    </physiologicalReaction>
</comment>
<dbReference type="EC" id="4.2.1.17" evidence="7"/>
<comment type="catalytic activity">
    <reaction evidence="18">
        <text>(3S)-hydroxydecanoyl-CoA = (2E)-decenoyl-CoA + H2O</text>
        <dbReference type="Rhea" id="RHEA:31191"/>
        <dbReference type="ChEBI" id="CHEBI:15377"/>
        <dbReference type="ChEBI" id="CHEBI:61406"/>
        <dbReference type="ChEBI" id="CHEBI:62616"/>
    </reaction>
    <physiologicalReaction direction="right-to-left" evidence="18">
        <dbReference type="Rhea" id="RHEA:31193"/>
    </physiologicalReaction>
</comment>
<dbReference type="InterPro" id="IPR008927">
    <property type="entry name" value="6-PGluconate_DH-like_C_sf"/>
</dbReference>
<evidence type="ECO:0000256" key="4">
    <source>
        <dbReference type="ARBA" id="ARBA00008750"/>
    </source>
</evidence>
<evidence type="ECO:0000256" key="25">
    <source>
        <dbReference type="ARBA" id="ARBA00036370"/>
    </source>
</evidence>
<dbReference type="CDD" id="cd06558">
    <property type="entry name" value="crotonase-like"/>
    <property type="match status" value="1"/>
</dbReference>
<dbReference type="GO" id="GO:0005782">
    <property type="term" value="C:peroxisomal matrix"/>
    <property type="evidence" value="ECO:0007669"/>
    <property type="project" value="Ensembl"/>
</dbReference>
<evidence type="ECO:0000256" key="33">
    <source>
        <dbReference type="ARBA" id="ARBA00047613"/>
    </source>
</evidence>
<dbReference type="PANTHER" id="PTHR23309:SF49">
    <property type="entry name" value="PEROXISOMAL BIFUNCTIONAL ENZYME"/>
    <property type="match status" value="1"/>
</dbReference>
<comment type="catalytic activity">
    <reaction evidence="23">
        <text>(3Z)-hexenoyl-CoA = (2E)-hexenoyl-CoA</text>
        <dbReference type="Rhea" id="RHEA:45748"/>
        <dbReference type="ChEBI" id="CHEBI:62077"/>
        <dbReference type="ChEBI" id="CHEBI:85415"/>
    </reaction>
    <physiologicalReaction direction="left-to-right" evidence="23">
        <dbReference type="Rhea" id="RHEA:45749"/>
    </physiologicalReaction>
</comment>
<feature type="domain" description="3-hydroxyacyl-CoA dehydrogenase C-terminal" evidence="40">
    <location>
        <begin position="632"/>
        <end position="736"/>
    </location>
</feature>
<proteinExistence type="inferred from homology"/>
<dbReference type="GO" id="GO:0070403">
    <property type="term" value="F:NAD+ binding"/>
    <property type="evidence" value="ECO:0007669"/>
    <property type="project" value="InterPro"/>
</dbReference>
<dbReference type="Gene3D" id="3.40.50.720">
    <property type="entry name" value="NAD(P)-binding Rossmann-like Domain"/>
    <property type="match status" value="1"/>
</dbReference>
<comment type="subunit">
    <text evidence="5">Monomer.</text>
</comment>
<evidence type="ECO:0000256" key="24">
    <source>
        <dbReference type="ARBA" id="ARBA00036353"/>
    </source>
</evidence>
<evidence type="ECO:0000256" key="37">
    <source>
        <dbReference type="ARBA" id="ARBA00051983"/>
    </source>
</evidence>
<dbReference type="EC" id="1.1.1.35" evidence="8"/>
<reference evidence="42 43" key="1">
    <citation type="submission" date="2013-03" db="EMBL/GenBank/DDBJ databases">
        <authorList>
            <person name="Warren W."/>
            <person name="Wilson R.K."/>
        </authorList>
    </citation>
    <scope>NUCLEOTIDE SEQUENCE</scope>
</reference>
<comment type="similarity">
    <text evidence="38">Belongs to the enoyl-CoA hydratase/isomerase family.</text>
</comment>
<evidence type="ECO:0000256" key="32">
    <source>
        <dbReference type="ARBA" id="ARBA00042031"/>
    </source>
</evidence>
<evidence type="ECO:0000256" key="17">
    <source>
        <dbReference type="ARBA" id="ARBA00023268"/>
    </source>
</evidence>
<comment type="catalytic activity">
    <reaction evidence="21">
        <text>a (3E)-enoyl-CoA = a 4-saturated (2E)-enoyl-CoA</text>
        <dbReference type="Rhea" id="RHEA:45228"/>
        <dbReference type="ChEBI" id="CHEBI:58521"/>
        <dbReference type="ChEBI" id="CHEBI:85097"/>
        <dbReference type="EC" id="5.3.3.8"/>
    </reaction>
    <physiologicalReaction direction="left-to-right" evidence="21">
        <dbReference type="Rhea" id="RHEA:45229"/>
    </physiologicalReaction>
</comment>
<comment type="pathway">
    <text evidence="3">Lipid metabolism; fatty acid beta-oxidation.</text>
</comment>
<dbReference type="GO" id="GO:0018812">
    <property type="term" value="F:3-hydroxyacyl-CoA dehydratase activity"/>
    <property type="evidence" value="ECO:0007669"/>
    <property type="project" value="Ensembl"/>
</dbReference>
<evidence type="ECO:0000256" key="7">
    <source>
        <dbReference type="ARBA" id="ARBA00012076"/>
    </source>
</evidence>
<keyword evidence="17" id="KW-0511">Multifunctional enzyme</keyword>
<keyword evidence="10" id="KW-0007">Acetylation</keyword>
<evidence type="ECO:0000256" key="31">
    <source>
        <dbReference type="ARBA" id="ARBA00039632"/>
    </source>
</evidence>
<dbReference type="PROSITE" id="PS00166">
    <property type="entry name" value="ENOYL_COA_HYDRATASE"/>
    <property type="match status" value="1"/>
</dbReference>
<evidence type="ECO:0000256" key="29">
    <source>
        <dbReference type="ARBA" id="ARBA00036989"/>
    </source>
</evidence>
<protein>
    <recommendedName>
        <fullName evidence="31">Peroxisomal bifunctional enzyme</fullName>
        <ecNumber evidence="8">1.1.1.35</ecNumber>
        <ecNumber evidence="7">4.2.1.17</ecNumber>
        <ecNumber evidence="6">5.3.3.8</ecNumber>
    </recommendedName>
    <alternativeName>
        <fullName evidence="32">Multifunctional enzyme 1</fullName>
    </alternativeName>
</protein>
<comment type="catalytic activity">
    <reaction evidence="19">
        <text>(3E,5Z)-octadienoyl-CoA = (2E,5Z)-octadienoyl-CoA</text>
        <dbReference type="Rhea" id="RHEA:49932"/>
        <dbReference type="ChEBI" id="CHEBI:85108"/>
        <dbReference type="ChEBI" id="CHEBI:131990"/>
    </reaction>
    <physiologicalReaction direction="right-to-left" evidence="19">
        <dbReference type="Rhea" id="RHEA:49934"/>
    </physiologicalReaction>
</comment>
<comment type="catalytic activity">
    <reaction evidence="34">
        <text>(3S)-hydroxydecanoyl-CoA + NAD(+) = 3-oxodecanoyl-CoA + NADH + H(+)</text>
        <dbReference type="Rhea" id="RHEA:31187"/>
        <dbReference type="ChEBI" id="CHEBI:15378"/>
        <dbReference type="ChEBI" id="CHEBI:57540"/>
        <dbReference type="ChEBI" id="CHEBI:57945"/>
        <dbReference type="ChEBI" id="CHEBI:62548"/>
        <dbReference type="ChEBI" id="CHEBI:62616"/>
    </reaction>
    <physiologicalReaction direction="left-to-right" evidence="34">
        <dbReference type="Rhea" id="RHEA:31188"/>
    </physiologicalReaction>
</comment>
<comment type="catalytic activity">
    <reaction evidence="27">
        <text>(3E,5Z)-tetradecadienoyl-CoA = (2E,5Z)-tetradecadienoyl-CoA</text>
        <dbReference type="Rhea" id="RHEA:47464"/>
        <dbReference type="ChEBI" id="CHEBI:71586"/>
        <dbReference type="ChEBI" id="CHEBI:87701"/>
    </reaction>
    <physiologicalReaction direction="right-to-left" evidence="27">
        <dbReference type="Rhea" id="RHEA:47466"/>
    </physiologicalReaction>
</comment>